<evidence type="ECO:0000256" key="1">
    <source>
        <dbReference type="ARBA" id="ARBA00001947"/>
    </source>
</evidence>
<keyword evidence="4" id="KW-0862">Zinc</keyword>
<name>A0ABT4JDX5_9BACT</name>
<dbReference type="EMBL" id="JAANOH010000001">
    <property type="protein sequence ID" value="MCZ2474489.1"/>
    <property type="molecule type" value="Genomic_DNA"/>
</dbReference>
<feature type="domain" description="Metallo-beta-lactamase" evidence="5">
    <location>
        <begin position="21"/>
        <end position="203"/>
    </location>
</feature>
<accession>A0ABT4JDX5</accession>
<dbReference type="Gene3D" id="3.60.15.10">
    <property type="entry name" value="Ribonuclease Z/Hydroxyacylglutathione hydrolase-like"/>
    <property type="match status" value="1"/>
</dbReference>
<evidence type="ECO:0000313" key="7">
    <source>
        <dbReference type="Proteomes" id="UP001321186"/>
    </source>
</evidence>
<dbReference type="Proteomes" id="UP001321186">
    <property type="component" value="Unassembled WGS sequence"/>
</dbReference>
<reference evidence="6 7" key="1">
    <citation type="submission" date="2020-03" db="EMBL/GenBank/DDBJ databases">
        <authorList>
            <person name="Pitt A."/>
            <person name="Hahn M.W."/>
        </authorList>
    </citation>
    <scope>NUCLEOTIDE SEQUENCE [LARGE SCALE GENOMIC DNA]</scope>
    <source>
        <strain evidence="6 7">5A-MARBSE</strain>
    </source>
</reference>
<comment type="cofactor">
    <cofactor evidence="1">
        <name>Zn(2+)</name>
        <dbReference type="ChEBI" id="CHEBI:29105"/>
    </cofactor>
</comment>
<dbReference type="InterPro" id="IPR051453">
    <property type="entry name" value="MBL_Glyoxalase_II"/>
</dbReference>
<dbReference type="PANTHER" id="PTHR46233">
    <property type="entry name" value="HYDROXYACYLGLUTATHIONE HYDROLASE GLOC"/>
    <property type="match status" value="1"/>
</dbReference>
<keyword evidence="7" id="KW-1185">Reference proteome</keyword>
<dbReference type="Pfam" id="PF00753">
    <property type="entry name" value="Lactamase_B"/>
    <property type="match status" value="1"/>
</dbReference>
<evidence type="ECO:0000259" key="5">
    <source>
        <dbReference type="SMART" id="SM00849"/>
    </source>
</evidence>
<dbReference type="PANTHER" id="PTHR46233:SF3">
    <property type="entry name" value="HYDROXYACYLGLUTATHIONE HYDROLASE GLOC"/>
    <property type="match status" value="1"/>
</dbReference>
<evidence type="ECO:0000313" key="6">
    <source>
        <dbReference type="EMBL" id="MCZ2474489.1"/>
    </source>
</evidence>
<keyword evidence="2" id="KW-0479">Metal-binding</keyword>
<sequence>MCIQNKSFVVYKEVFTCNPFQENTYLLWDDAGNGIIFDPGCHNYEERKIITDFIESNNIQLKYCLNTHAHIDHVLGVHYFKEHFKIPFALHPKDLPLLKDAANRAAVYGFPAFQAVEVDRFLEDDEVIEIGEMKLKVLFVPGHAPGHVAFYLEEQGWLLDGDVLFRRSIGRTDFPLCNHADLVNSIQNQLYVLPEETEVFPGHGGSTTIGVEMIQNPFVRA</sequence>
<dbReference type="CDD" id="cd06262">
    <property type="entry name" value="metallo-hydrolase-like_MBL-fold"/>
    <property type="match status" value="1"/>
</dbReference>
<comment type="caution">
    <text evidence="6">The sequence shown here is derived from an EMBL/GenBank/DDBJ whole genome shotgun (WGS) entry which is preliminary data.</text>
</comment>
<evidence type="ECO:0000256" key="2">
    <source>
        <dbReference type="ARBA" id="ARBA00022723"/>
    </source>
</evidence>
<protein>
    <submittedName>
        <fullName evidence="6">MBL fold metallo-hydrolase</fullName>
    </submittedName>
</protein>
<organism evidence="6 7">
    <name type="scientific">Aquirufa ecclesiirivi</name>
    <dbReference type="NCBI Taxonomy" id="2715124"/>
    <lineage>
        <taxon>Bacteria</taxon>
        <taxon>Pseudomonadati</taxon>
        <taxon>Bacteroidota</taxon>
        <taxon>Cytophagia</taxon>
        <taxon>Cytophagales</taxon>
        <taxon>Flectobacillaceae</taxon>
        <taxon>Aquirufa</taxon>
    </lineage>
</organism>
<dbReference type="SUPFAM" id="SSF56281">
    <property type="entry name" value="Metallo-hydrolase/oxidoreductase"/>
    <property type="match status" value="1"/>
</dbReference>
<dbReference type="InterPro" id="IPR036866">
    <property type="entry name" value="RibonucZ/Hydroxyglut_hydro"/>
</dbReference>
<keyword evidence="3" id="KW-0378">Hydrolase</keyword>
<gene>
    <name evidence="6" type="ORF">G9H61_03475</name>
</gene>
<dbReference type="SMART" id="SM00849">
    <property type="entry name" value="Lactamase_B"/>
    <property type="match status" value="1"/>
</dbReference>
<evidence type="ECO:0000256" key="4">
    <source>
        <dbReference type="ARBA" id="ARBA00022833"/>
    </source>
</evidence>
<evidence type="ECO:0000256" key="3">
    <source>
        <dbReference type="ARBA" id="ARBA00022801"/>
    </source>
</evidence>
<dbReference type="InterPro" id="IPR001279">
    <property type="entry name" value="Metallo-B-lactamas"/>
</dbReference>
<proteinExistence type="predicted"/>